<name>A0A7T8H1T6_CALRO</name>
<proteinExistence type="predicted"/>
<evidence type="ECO:0000313" key="1">
    <source>
        <dbReference type="EMBL" id="QQP41893.1"/>
    </source>
</evidence>
<organism evidence="1 2">
    <name type="scientific">Caligus rogercresseyi</name>
    <name type="common">Sea louse</name>
    <dbReference type="NCBI Taxonomy" id="217165"/>
    <lineage>
        <taxon>Eukaryota</taxon>
        <taxon>Metazoa</taxon>
        <taxon>Ecdysozoa</taxon>
        <taxon>Arthropoda</taxon>
        <taxon>Crustacea</taxon>
        <taxon>Multicrustacea</taxon>
        <taxon>Hexanauplia</taxon>
        <taxon>Copepoda</taxon>
        <taxon>Siphonostomatoida</taxon>
        <taxon>Caligidae</taxon>
        <taxon>Caligus</taxon>
    </lineage>
</organism>
<feature type="non-terminal residue" evidence="1">
    <location>
        <position position="53"/>
    </location>
</feature>
<dbReference type="AlphaFoldDB" id="A0A7T8H1T6"/>
<dbReference type="OrthoDB" id="6625958at2759"/>
<reference evidence="2" key="1">
    <citation type="submission" date="2021-01" db="EMBL/GenBank/DDBJ databases">
        <title>Caligus Genome Assembly.</title>
        <authorList>
            <person name="Gallardo-Escarate C."/>
        </authorList>
    </citation>
    <scope>NUCLEOTIDE SEQUENCE [LARGE SCALE GENOMIC DNA]</scope>
</reference>
<protein>
    <submittedName>
        <fullName evidence="1">Uncharacterized protein</fullName>
    </submittedName>
</protein>
<dbReference type="Proteomes" id="UP000595437">
    <property type="component" value="Chromosome 11"/>
</dbReference>
<evidence type="ECO:0000313" key="2">
    <source>
        <dbReference type="Proteomes" id="UP000595437"/>
    </source>
</evidence>
<gene>
    <name evidence="1" type="ORF">FKW44_016392</name>
</gene>
<accession>A0A7T8H1T6</accession>
<sequence length="53" mass="5997">TAGITHEDGLRIFEDSEEKIGKIPGDAEEVFKTKLDYVVKKNPALPELRQVRD</sequence>
<feature type="non-terminal residue" evidence="1">
    <location>
        <position position="1"/>
    </location>
</feature>
<dbReference type="EMBL" id="CP045900">
    <property type="protein sequence ID" value="QQP41893.1"/>
    <property type="molecule type" value="Genomic_DNA"/>
</dbReference>
<keyword evidence="2" id="KW-1185">Reference proteome</keyword>